<dbReference type="Gene3D" id="3.30.450.20">
    <property type="entry name" value="PAS domain"/>
    <property type="match status" value="1"/>
</dbReference>
<evidence type="ECO:0000256" key="1">
    <source>
        <dbReference type="ARBA" id="ARBA00001946"/>
    </source>
</evidence>
<sequence>MSSQIPSTELPDEPDTNSPAAMISAGGLQAVLDNLDALVYVSDFETHELLYMNAYGRQRWGEIDGRKCWQVLQNADGPCSFCTNHLLRTPEGSPTPPHVWEFRNPIDQRWYQCRDQAIPWPNGKLVRLEIATDISERKQIELALQAAHERAQTAALEDELTGLPNRRAFFQFGKQMLHQALRNRSTLSMVMVDLDFFKRVNDTYGHQAGDEVLIRVSEVMQARLRDSDLIARMGGEEFVLLLPETPINKACEIAQQLRVIIRALGVLHEGHTIELSASFGITSNRPNDPNLEALLQRADQALYQSKEQGRDRISIYTD</sequence>
<dbReference type="FunFam" id="3.30.70.270:FF:000001">
    <property type="entry name" value="Diguanylate cyclase domain protein"/>
    <property type="match status" value="1"/>
</dbReference>
<name>A0A3M2RC36_9GAMM</name>
<evidence type="ECO:0000313" key="6">
    <source>
        <dbReference type="EMBL" id="RMJ02704.1"/>
    </source>
</evidence>
<dbReference type="GO" id="GO:0052621">
    <property type="term" value="F:diguanylate cyclase activity"/>
    <property type="evidence" value="ECO:0007669"/>
    <property type="project" value="UniProtKB-EC"/>
</dbReference>
<dbReference type="PROSITE" id="PS50887">
    <property type="entry name" value="GGDEF"/>
    <property type="match status" value="1"/>
</dbReference>
<feature type="region of interest" description="Disordered" evidence="4">
    <location>
        <begin position="1"/>
        <end position="20"/>
    </location>
</feature>
<dbReference type="SUPFAM" id="SSF55785">
    <property type="entry name" value="PYP-like sensor domain (PAS domain)"/>
    <property type="match status" value="1"/>
</dbReference>
<dbReference type="InterPro" id="IPR050469">
    <property type="entry name" value="Diguanylate_Cyclase"/>
</dbReference>
<proteinExistence type="predicted"/>
<dbReference type="SMART" id="SM00267">
    <property type="entry name" value="GGDEF"/>
    <property type="match status" value="1"/>
</dbReference>
<dbReference type="EC" id="2.7.7.65" evidence="2"/>
<dbReference type="InterPro" id="IPR000160">
    <property type="entry name" value="GGDEF_dom"/>
</dbReference>
<dbReference type="InterPro" id="IPR029787">
    <property type="entry name" value="Nucleotide_cyclase"/>
</dbReference>
<protein>
    <recommendedName>
        <fullName evidence="2">diguanylate cyclase</fullName>
        <ecNumber evidence="2">2.7.7.65</ecNumber>
    </recommendedName>
</protein>
<dbReference type="EMBL" id="QMDL01000003">
    <property type="protein sequence ID" value="RMJ02704.1"/>
    <property type="molecule type" value="Genomic_DNA"/>
</dbReference>
<dbReference type="NCBIfam" id="TIGR00254">
    <property type="entry name" value="GGDEF"/>
    <property type="match status" value="1"/>
</dbReference>
<feature type="domain" description="GGDEF" evidence="5">
    <location>
        <begin position="185"/>
        <end position="318"/>
    </location>
</feature>
<evidence type="ECO:0000256" key="2">
    <source>
        <dbReference type="ARBA" id="ARBA00012528"/>
    </source>
</evidence>
<dbReference type="Gene3D" id="3.30.70.270">
    <property type="match status" value="1"/>
</dbReference>
<dbReference type="InterPro" id="IPR043128">
    <property type="entry name" value="Rev_trsase/Diguanyl_cyclase"/>
</dbReference>
<comment type="cofactor">
    <cofactor evidence="1">
        <name>Mg(2+)</name>
        <dbReference type="ChEBI" id="CHEBI:18420"/>
    </cofactor>
</comment>
<evidence type="ECO:0000313" key="7">
    <source>
        <dbReference type="Proteomes" id="UP000265903"/>
    </source>
</evidence>
<dbReference type="AlphaFoldDB" id="A0A3M2RC36"/>
<evidence type="ECO:0000256" key="3">
    <source>
        <dbReference type="ARBA" id="ARBA00034247"/>
    </source>
</evidence>
<keyword evidence="7" id="KW-1185">Reference proteome</keyword>
<dbReference type="RefSeq" id="WP_114335478.1">
    <property type="nucleotide sequence ID" value="NZ_QMDL01000003.1"/>
</dbReference>
<gene>
    <name evidence="6" type="primary">ydaM_1</name>
    <name evidence="6" type="ORF">DOQ08_02168</name>
</gene>
<keyword evidence="6" id="KW-0808">Transferase</keyword>
<dbReference type="OrthoDB" id="5620448at2"/>
<comment type="catalytic activity">
    <reaction evidence="3">
        <text>2 GTP = 3',3'-c-di-GMP + 2 diphosphate</text>
        <dbReference type="Rhea" id="RHEA:24898"/>
        <dbReference type="ChEBI" id="CHEBI:33019"/>
        <dbReference type="ChEBI" id="CHEBI:37565"/>
        <dbReference type="ChEBI" id="CHEBI:58805"/>
        <dbReference type="EC" id="2.7.7.65"/>
    </reaction>
</comment>
<comment type="caution">
    <text evidence="6">The sequence shown here is derived from an EMBL/GenBank/DDBJ whole genome shotgun (WGS) entry which is preliminary data.</text>
</comment>
<dbReference type="PANTHER" id="PTHR45138">
    <property type="entry name" value="REGULATORY COMPONENTS OF SENSORY TRANSDUCTION SYSTEM"/>
    <property type="match status" value="1"/>
</dbReference>
<accession>A0A3M2RC36</accession>
<dbReference type="Proteomes" id="UP000265903">
    <property type="component" value="Unassembled WGS sequence"/>
</dbReference>
<organism evidence="6 7">
    <name type="scientific">Marinobacter litoralis</name>
    <dbReference type="NCBI Taxonomy" id="187981"/>
    <lineage>
        <taxon>Bacteria</taxon>
        <taxon>Pseudomonadati</taxon>
        <taxon>Pseudomonadota</taxon>
        <taxon>Gammaproteobacteria</taxon>
        <taxon>Pseudomonadales</taxon>
        <taxon>Marinobacteraceae</taxon>
        <taxon>Marinobacter</taxon>
    </lineage>
</organism>
<dbReference type="PANTHER" id="PTHR45138:SF9">
    <property type="entry name" value="DIGUANYLATE CYCLASE DGCM-RELATED"/>
    <property type="match status" value="1"/>
</dbReference>
<reference evidence="6 7" key="1">
    <citation type="submission" date="2018-08" db="EMBL/GenBank/DDBJ databases">
        <title>Whole Genome Sequence of the Moderate Halophilic Marine Bacterium Marinobacter litoralis Sw-45.</title>
        <authorList>
            <person name="Musa H."/>
        </authorList>
    </citation>
    <scope>NUCLEOTIDE SEQUENCE [LARGE SCALE GENOMIC DNA]</scope>
    <source>
        <strain evidence="6 7">Sw-45</strain>
    </source>
</reference>
<dbReference type="Pfam" id="PF00990">
    <property type="entry name" value="GGDEF"/>
    <property type="match status" value="1"/>
</dbReference>
<dbReference type="CDD" id="cd01949">
    <property type="entry name" value="GGDEF"/>
    <property type="match status" value="1"/>
</dbReference>
<evidence type="ECO:0000256" key="4">
    <source>
        <dbReference type="SAM" id="MobiDB-lite"/>
    </source>
</evidence>
<keyword evidence="6" id="KW-0548">Nucleotidyltransferase</keyword>
<evidence type="ECO:0000259" key="5">
    <source>
        <dbReference type="PROSITE" id="PS50887"/>
    </source>
</evidence>
<dbReference type="InterPro" id="IPR035965">
    <property type="entry name" value="PAS-like_dom_sf"/>
</dbReference>
<dbReference type="SUPFAM" id="SSF55073">
    <property type="entry name" value="Nucleotide cyclase"/>
    <property type="match status" value="1"/>
</dbReference>